<evidence type="ECO:0000313" key="1">
    <source>
        <dbReference type="EMBL" id="CAI9921082.1"/>
    </source>
</evidence>
<proteinExistence type="predicted"/>
<dbReference type="AlphaFoldDB" id="A0AA86NJB1"/>
<reference evidence="1" key="1">
    <citation type="submission" date="2023-06" db="EMBL/GenBank/DDBJ databases">
        <authorList>
            <person name="Kurt Z."/>
        </authorList>
    </citation>
    <scope>NUCLEOTIDE SEQUENCE</scope>
</reference>
<keyword evidence="3" id="KW-1185">Reference proteome</keyword>
<evidence type="ECO:0000313" key="2">
    <source>
        <dbReference type="EMBL" id="CAL6094922.1"/>
    </source>
</evidence>
<dbReference type="EMBL" id="CATOUU010000213">
    <property type="protein sequence ID" value="CAI9921082.1"/>
    <property type="molecule type" value="Genomic_DNA"/>
</dbReference>
<accession>A0AA86NJB1</accession>
<comment type="caution">
    <text evidence="1">The sequence shown here is derived from an EMBL/GenBank/DDBJ whole genome shotgun (WGS) entry which is preliminary data.</text>
</comment>
<sequence length="463" mass="54644">MSQSVLCQSIVQFPIIYKSILYSELLQPLKIQLKDINFYQYENIIVDLESLNELHKLGNQINMKYLTILNCKIYLIEQQIAGFDTCIFVYDSGIVLVTNQQLFTLFDSDQDLKIKEIEFLKQFDKLFEIDVALKRAIMFSTECSLLRLIQGSTHWLQTDKLMPKLMISTNQLFIIGSQYNTRQIQYEDAQFMTKIDEYYYFYSKNICYKTDESFFIIEQKEIQFPFYVRQKYSNFEKFDNDYPQWFVSCECNGRHFSNVYDMLYEFKPFQAIPLTAIPDYPIDQKQNHKVTSVAGQLFVTNGRDIFVYNLNANSFKIVNICEDCIMLRLHTINGQILVRDNQNRKLYTLGLNHEFIKIEENFRNYDLILANSNYLLTYSKTFNIIFCQNGQLTYKNTIIRSITKYDEIKRVNYILNKGQWDVTNQTFNKITNYTKDQILSIPIIDTPEIDSGDSSCSSDSVIL</sequence>
<name>A0AA86NJB1_9EUKA</name>
<dbReference type="Proteomes" id="UP001642409">
    <property type="component" value="Unassembled WGS sequence"/>
</dbReference>
<organism evidence="1">
    <name type="scientific">Hexamita inflata</name>
    <dbReference type="NCBI Taxonomy" id="28002"/>
    <lineage>
        <taxon>Eukaryota</taxon>
        <taxon>Metamonada</taxon>
        <taxon>Diplomonadida</taxon>
        <taxon>Hexamitidae</taxon>
        <taxon>Hexamitinae</taxon>
        <taxon>Hexamita</taxon>
    </lineage>
</organism>
<protein>
    <submittedName>
        <fullName evidence="1">Uncharacterized protein</fullName>
    </submittedName>
</protein>
<dbReference type="EMBL" id="CAXDID020000471">
    <property type="protein sequence ID" value="CAL6094922.1"/>
    <property type="molecule type" value="Genomic_DNA"/>
</dbReference>
<evidence type="ECO:0000313" key="3">
    <source>
        <dbReference type="Proteomes" id="UP001642409"/>
    </source>
</evidence>
<gene>
    <name evidence="2" type="ORF">HINF_LOCUS67700</name>
    <name evidence="1" type="ORF">HINF_LOCUS8727</name>
</gene>
<reference evidence="2 3" key="2">
    <citation type="submission" date="2024-07" db="EMBL/GenBank/DDBJ databases">
        <authorList>
            <person name="Akdeniz Z."/>
        </authorList>
    </citation>
    <scope>NUCLEOTIDE SEQUENCE [LARGE SCALE GENOMIC DNA]</scope>
</reference>